<dbReference type="Gene3D" id="3.20.20.140">
    <property type="entry name" value="Metal-dependent hydrolases"/>
    <property type="match status" value="1"/>
</dbReference>
<dbReference type="InterPro" id="IPR017517">
    <property type="entry name" value="Maleyloyr_isom"/>
</dbReference>
<dbReference type="NCBIfam" id="TIGR03083">
    <property type="entry name" value="maleylpyruvate isomerase family mycothiol-dependent enzyme"/>
    <property type="match status" value="1"/>
</dbReference>
<comment type="caution">
    <text evidence="2">The sequence shown here is derived from an EMBL/GenBank/DDBJ whole genome shotgun (WGS) entry which is preliminary data.</text>
</comment>
<evidence type="ECO:0000313" key="2">
    <source>
        <dbReference type="EMBL" id="GIE53621.1"/>
    </source>
</evidence>
<dbReference type="Pfam" id="PF11716">
    <property type="entry name" value="MDMPI_N"/>
    <property type="match status" value="1"/>
</dbReference>
<feature type="domain" description="Carbohydrate binding module family 25" evidence="1">
    <location>
        <begin position="23"/>
        <end position="103"/>
    </location>
</feature>
<reference evidence="2" key="1">
    <citation type="submission" date="2021-01" db="EMBL/GenBank/DDBJ databases">
        <title>Whole genome shotgun sequence of Actinoplanes nipponensis NBRC 14063.</title>
        <authorList>
            <person name="Komaki H."/>
            <person name="Tamura T."/>
        </authorList>
    </citation>
    <scope>NUCLEOTIDE SEQUENCE</scope>
    <source>
        <strain evidence="2">NBRC 14063</strain>
    </source>
</reference>
<dbReference type="Proteomes" id="UP000647172">
    <property type="component" value="Unassembled WGS sequence"/>
</dbReference>
<dbReference type="EMBL" id="BOMQ01000088">
    <property type="protein sequence ID" value="GIE53621.1"/>
    <property type="molecule type" value="Genomic_DNA"/>
</dbReference>
<dbReference type="SUPFAM" id="SSF109854">
    <property type="entry name" value="DinB/YfiT-like putative metalloenzymes"/>
    <property type="match status" value="1"/>
</dbReference>
<dbReference type="InterPro" id="IPR017520">
    <property type="entry name" value="CHP03086"/>
</dbReference>
<dbReference type="InterPro" id="IPR024344">
    <property type="entry name" value="MDMPI_metal-binding"/>
</dbReference>
<dbReference type="InterPro" id="IPR034660">
    <property type="entry name" value="DinB/YfiT-like"/>
</dbReference>
<dbReference type="GO" id="GO:2001070">
    <property type="term" value="F:starch binding"/>
    <property type="evidence" value="ECO:0007669"/>
    <property type="project" value="InterPro"/>
</dbReference>
<accession>A0A919JN12</accession>
<dbReference type="GO" id="GO:0016787">
    <property type="term" value="F:hydrolase activity"/>
    <property type="evidence" value="ECO:0007669"/>
    <property type="project" value="InterPro"/>
</dbReference>
<gene>
    <name evidence="2" type="ORF">Ani05nite_71550</name>
</gene>
<dbReference type="SUPFAM" id="SSF51556">
    <property type="entry name" value="Metallo-dependent hydrolases"/>
    <property type="match status" value="1"/>
</dbReference>
<dbReference type="SMART" id="SM01066">
    <property type="entry name" value="CBM_25"/>
    <property type="match status" value="1"/>
</dbReference>
<protein>
    <recommendedName>
        <fullName evidence="1">Carbohydrate binding module family 25 domain-containing protein</fullName>
    </recommendedName>
</protein>
<dbReference type="RefSeq" id="WP_203775818.1">
    <property type="nucleotide sequence ID" value="NZ_BAAAYJ010000056.1"/>
</dbReference>
<dbReference type="Gene3D" id="1.20.120.450">
    <property type="entry name" value="dinb family like domain"/>
    <property type="match status" value="1"/>
</dbReference>
<dbReference type="InterPro" id="IPR005085">
    <property type="entry name" value="CBM25"/>
</dbReference>
<evidence type="ECO:0000313" key="3">
    <source>
        <dbReference type="Proteomes" id="UP000647172"/>
    </source>
</evidence>
<dbReference type="AlphaFoldDB" id="A0A919JN12"/>
<dbReference type="InterPro" id="IPR032466">
    <property type="entry name" value="Metal_Hydrolase"/>
</dbReference>
<keyword evidence="3" id="KW-1185">Reference proteome</keyword>
<evidence type="ECO:0000259" key="1">
    <source>
        <dbReference type="SMART" id="SM01066"/>
    </source>
</evidence>
<dbReference type="GO" id="GO:0046872">
    <property type="term" value="F:metal ion binding"/>
    <property type="evidence" value="ECO:0007669"/>
    <property type="project" value="InterPro"/>
</dbReference>
<dbReference type="CDD" id="cd01292">
    <property type="entry name" value="metallo-dependent_hydrolases"/>
    <property type="match status" value="1"/>
</dbReference>
<dbReference type="Pfam" id="PF04909">
    <property type="entry name" value="Amidohydro_2"/>
    <property type="match status" value="1"/>
</dbReference>
<proteinExistence type="predicted"/>
<organism evidence="2 3">
    <name type="scientific">Actinoplanes nipponensis</name>
    <dbReference type="NCBI Taxonomy" id="135950"/>
    <lineage>
        <taxon>Bacteria</taxon>
        <taxon>Bacillati</taxon>
        <taxon>Actinomycetota</taxon>
        <taxon>Actinomycetes</taxon>
        <taxon>Micromonosporales</taxon>
        <taxon>Micromonosporaceae</taxon>
        <taxon>Actinoplanes</taxon>
    </lineage>
</organism>
<sequence length="540" mass="57821">MNAGPPARYDRPLQWLAPAAQRTEHALIRYTGPLARTGAGLVLHLGYDGWSARRNVPMERAGDGSWIAELRTGGRLVVDCVVRDGSAPECDNNDGADYRLWIGLDPVDAHVHVQEPGRGRLGFDSLRTAAYSGGMTHAVVSWTDNDFVDIAAAAVPWLTRLVWVRPGGPDVDSLRRRLADGAAGLKLHPAYDDYPADAAGLDPYLRVAADAGVPVTVHSGPGPADPDLIRRLAERFPELRFVLYHTYLGPPEGRRRAAKHARDLPNLYLETSWCSSAETQRLIGEVGPDRVLFGSDAATDGPEHFVRRPPNIELSENYNGGLLRLARRLAPDVTRQLLEDNARALFGLPRPQYGPAPTPERLRTLLAAALGEHRRVIAALRPGQFTHPTPCPPWDVRALLTHVLTAVERAGGASAVAAGAVRAEPDTVRRAFDAAAAHARAAWTRPGAMTGTVAGPWGPVPAAVALSGFVLELTAHAWDLAAAVGDRTPLGEDLATAAHRIATRLVPPELRDGQVFGPPVAAPAGADAGTRLAAYLGRRS</sequence>
<name>A0A919JN12_9ACTN</name>
<dbReference type="NCBIfam" id="TIGR03086">
    <property type="entry name" value="TIGR03086 family metal-binding protein"/>
    <property type="match status" value="1"/>
</dbReference>
<dbReference type="InterPro" id="IPR006680">
    <property type="entry name" value="Amidohydro-rel"/>
</dbReference>